<feature type="domain" description="C2H2-type" evidence="12">
    <location>
        <begin position="585"/>
        <end position="612"/>
    </location>
</feature>
<proteinExistence type="predicted"/>
<organism evidence="15 16">
    <name type="scientific">Stomoxys calcitrans</name>
    <name type="common">Stable fly</name>
    <name type="synonym">Conops calcitrans</name>
    <dbReference type="NCBI Taxonomy" id="35570"/>
    <lineage>
        <taxon>Eukaryota</taxon>
        <taxon>Metazoa</taxon>
        <taxon>Ecdysozoa</taxon>
        <taxon>Arthropoda</taxon>
        <taxon>Hexapoda</taxon>
        <taxon>Insecta</taxon>
        <taxon>Pterygota</taxon>
        <taxon>Neoptera</taxon>
        <taxon>Endopterygota</taxon>
        <taxon>Diptera</taxon>
        <taxon>Brachycera</taxon>
        <taxon>Muscomorpha</taxon>
        <taxon>Muscoidea</taxon>
        <taxon>Muscidae</taxon>
        <taxon>Stomoxys</taxon>
    </lineage>
</organism>
<feature type="domain" description="C2H2-type" evidence="12">
    <location>
        <begin position="1348"/>
        <end position="1375"/>
    </location>
</feature>
<dbReference type="Gene3D" id="3.40.1800.20">
    <property type="match status" value="2"/>
</dbReference>
<feature type="domain" description="C2H2-type" evidence="12">
    <location>
        <begin position="642"/>
        <end position="669"/>
    </location>
</feature>
<dbReference type="InterPro" id="IPR013087">
    <property type="entry name" value="Znf_C2H2_type"/>
</dbReference>
<dbReference type="FunFam" id="3.30.160.60:FF:000295">
    <property type="entry name" value="zinc finger protein 19"/>
    <property type="match status" value="1"/>
</dbReference>
<dbReference type="SMART" id="SM00868">
    <property type="entry name" value="zf-AD"/>
    <property type="match status" value="2"/>
</dbReference>
<dbReference type="SUPFAM" id="SSF57667">
    <property type="entry name" value="beta-beta-alpha zinc fingers"/>
    <property type="match status" value="13"/>
</dbReference>
<feature type="domain" description="MADF" evidence="13">
    <location>
        <begin position="755"/>
        <end position="842"/>
    </location>
</feature>
<feature type="compositionally biased region" description="Acidic residues" evidence="11">
    <location>
        <begin position="1076"/>
        <end position="1095"/>
    </location>
</feature>
<feature type="binding site" evidence="10">
    <location>
        <position position="916"/>
    </location>
    <ligand>
        <name>Zn(2+)</name>
        <dbReference type="ChEBI" id="CHEBI:29105"/>
    </ligand>
</feature>
<dbReference type="FunFam" id="3.30.160.60:FF:000065">
    <property type="entry name" value="B-cell CLL/lymphoma 6, member B"/>
    <property type="match status" value="1"/>
</dbReference>
<feature type="binding site" evidence="10">
    <location>
        <position position="115"/>
    </location>
    <ligand>
        <name>Zn(2+)</name>
        <dbReference type="ChEBI" id="CHEBI:29105"/>
    </ligand>
</feature>
<comment type="subcellular location">
    <subcellularLocation>
        <location evidence="1">Nucleus</location>
    </subcellularLocation>
</comment>
<feature type="binding site" evidence="10">
    <location>
        <position position="167"/>
    </location>
    <ligand>
        <name>Zn(2+)</name>
        <dbReference type="ChEBI" id="CHEBI:29105"/>
    </ligand>
</feature>
<keyword evidence="16" id="KW-1185">Reference proteome</keyword>
<feature type="domain" description="C2H2-type" evidence="12">
    <location>
        <begin position="671"/>
        <end position="698"/>
    </location>
</feature>
<keyword evidence="4 9" id="KW-0863">Zinc-finger</keyword>
<sequence length="1488" mass="174720">MPEDEFVHELLIKEVKKHEFLYNNAHPDHRKRQLTLQTWTSIASAVGESVHECKSRWRFLRRRFLEECVKISEAREKYKSNWKYFDAMAFWQGFVSSKHNFLERLNNMSRRDSYCRTCLSSLSDSADKLDSPNESYNLFNAENLDVKLMECTSLKCLPWDDYPHLVCEICFKKILDFHNFRTMCHKSIQKFNEMQEKQKKLNCNITGSQMSKDALLSSPIKEEHFYEDSYRSVESAHSIDEDEMEICIDPLAEQNINLEEDNDTQEVSRNKSDLRKCGPRKRKSIITKNKREDHITSEQCKRDSGAIKGKCTLKVVINPNDEDSDSTVKDEEHIDYVPYEDISECESSTSEDSDAPYEEKTIKNKKKDPLKCELCQQTFRYRHRLEAHLRKQHQGLQAYPCTFENCDRAYNRLGDFRNHINNHNGIPNVYKCDIDDCNMEYTCFSGLNKHKRKYHKCGKELKKYPCEICGKILTNPRSLTGHRFIHMDKSQWPFVCDEKDCNRRFRLMSQLVIHKKRHAGIKNYVCPHCGVRKTTCTELKIHINFHTFEKKYPCEFCEKVFKSVGMMRTHVNRVHEGKKPSATIFACSLCDRQFSSLQTKKFHEMTHTGEKPYSCQECGKTFTYPSSLAAHKNMHVKGENPYVCEICGRKFKWPSGLKGHVKLHSTDSKPYSCDECGKGFRWPGSYYRHKKTHQDGENTHEDSISALDNTVQEIAEPKSTPEGNYKITYINSWKFYLNLKYVIKMPLEEEFAYELLIEEVKKHEFLYNKAHPDHHIRPLTLQTWTSIASALGESVQECKYRWVFLRRRFMEEYAKINQAMEEEYKSDWKFFDAMIFWQGFINNNHNYLERLNVISKRDSYCRTCLCTLSDLADKMEFPSETYNLFNTENLDVKLRECTNLKCVPWDDYPHLVCEKCFKKILDFHSFRLMCQKSIEKFNEMKARLIEMNCDVTESESQISRDASVLSPINEETFCENSYRSVESTQSDEDETENCLDPLAEQDNQLNQHLKKSKDMEKTLVRDKCALNIVTNPSDEVLEPTIKIEHEHDYCLPYKDISEYDKELEPPAKVEKHDDYAPDEDISECESPTSEDSDANYEEKKIRRSRFACDLCSKTFRYRHRLEAHDRKQHRGLKAYPCTFANCNRGYNRLGDLRHHINNHNGIPNIYKCKIDNCNMEFTCFSGLSKHKRKHHKWGKELQKYTCETCGKVLTNPRSLKGHRYLHLDKSQWPYVCDEKDCTRRFRFKSELAVHKKRHAGIKNYVCPHCGLRYTTSTELKNHVNFHTFEKKYPCEICGKVFKGVGMKGIHVNRVHKGKKPPEPFACSFCDRRFAGRQAKNLHEMSHTGEKPFSCLECGKTFRTQQSKKYHEMTHTGEKPFSCLECGKSFTSPSGLYVHKTTHVKVENKHVCEICGKKFKWHAGLKRHLKLHSDVSMPSDECDKGSKKPHHDDSISVMENIVQEIEETDSPTEDDYEITYIQYSPLDVMDTPT</sequence>
<dbReference type="PROSITE" id="PS51915">
    <property type="entry name" value="ZAD"/>
    <property type="match status" value="2"/>
</dbReference>
<evidence type="ECO:0000256" key="3">
    <source>
        <dbReference type="ARBA" id="ARBA00022737"/>
    </source>
</evidence>
<feature type="domain" description="C2H2-type" evidence="12">
    <location>
        <begin position="1405"/>
        <end position="1432"/>
    </location>
</feature>
<dbReference type="VEuPathDB" id="VectorBase:SCAU012462"/>
<dbReference type="FunFam" id="3.30.160.60:FF:002343">
    <property type="entry name" value="Zinc finger protein 33A"/>
    <property type="match status" value="1"/>
</dbReference>
<dbReference type="Pfam" id="PF10545">
    <property type="entry name" value="MADF_DNA_bdg"/>
    <property type="match status" value="2"/>
</dbReference>
<dbReference type="InterPro" id="IPR036236">
    <property type="entry name" value="Znf_C2H2_sf"/>
</dbReference>
<feature type="domain" description="C2H2-type" evidence="12">
    <location>
        <begin position="494"/>
        <end position="523"/>
    </location>
</feature>
<feature type="domain" description="C2H2-type" evidence="12">
    <location>
        <begin position="1106"/>
        <end position="1134"/>
    </location>
</feature>
<feature type="domain" description="C2H2-type" evidence="12">
    <location>
        <begin position="399"/>
        <end position="428"/>
    </location>
</feature>
<gene>
    <name evidence="15" type="primary">106092545</name>
</gene>
<feature type="binding site" evidence="10">
    <location>
        <position position="170"/>
    </location>
    <ligand>
        <name>Zn(2+)</name>
        <dbReference type="ChEBI" id="CHEBI:29105"/>
    </ligand>
</feature>
<dbReference type="SUPFAM" id="SSF57716">
    <property type="entry name" value="Glucocorticoid receptor-like (DNA-binding domain)"/>
    <property type="match status" value="2"/>
</dbReference>
<evidence type="ECO:0000256" key="11">
    <source>
        <dbReference type="SAM" id="MobiDB-lite"/>
    </source>
</evidence>
<evidence type="ECO:0000313" key="16">
    <source>
        <dbReference type="Proteomes" id="UP000095300"/>
    </source>
</evidence>
<dbReference type="FunFam" id="3.30.160.60:FF:000038">
    <property type="entry name" value="Zinc finger protein 624"/>
    <property type="match status" value="1"/>
</dbReference>
<feature type="domain" description="MADF" evidence="13">
    <location>
        <begin position="10"/>
        <end position="96"/>
    </location>
</feature>
<feature type="domain" description="C2H2-type" evidence="12">
    <location>
        <begin position="552"/>
        <end position="580"/>
    </location>
</feature>
<keyword evidence="8" id="KW-0539">Nucleus</keyword>
<feature type="binding site" evidence="10">
    <location>
        <position position="913"/>
    </location>
    <ligand>
        <name>Zn(2+)</name>
        <dbReference type="ChEBI" id="CHEBI:29105"/>
    </ligand>
</feature>
<feature type="domain" description="C2H2-type" evidence="12">
    <location>
        <begin position="1230"/>
        <end position="1259"/>
    </location>
</feature>
<keyword evidence="3" id="KW-0677">Repeat</keyword>
<feature type="domain" description="C2H2-type" evidence="12">
    <location>
        <begin position="464"/>
        <end position="491"/>
    </location>
</feature>
<dbReference type="Pfam" id="PF00096">
    <property type="entry name" value="zf-C2H2"/>
    <property type="match status" value="3"/>
</dbReference>
<feature type="domain" description="C2H2-type" evidence="12">
    <location>
        <begin position="1376"/>
        <end position="1403"/>
    </location>
</feature>
<dbReference type="Pfam" id="PF07776">
    <property type="entry name" value="zf-AD"/>
    <property type="match status" value="2"/>
</dbReference>
<dbReference type="Gene3D" id="3.30.160.60">
    <property type="entry name" value="Classic Zinc Finger"/>
    <property type="match status" value="16"/>
</dbReference>
<dbReference type="STRING" id="35570.A0A1I8PZH5"/>
<feature type="binding site" evidence="10">
    <location>
        <position position="864"/>
    </location>
    <ligand>
        <name>Zn(2+)</name>
        <dbReference type="ChEBI" id="CHEBI:29105"/>
    </ligand>
</feature>
<dbReference type="PROSITE" id="PS00028">
    <property type="entry name" value="ZINC_FINGER_C2H2_1"/>
    <property type="match status" value="21"/>
</dbReference>
<dbReference type="PROSITE" id="PS50157">
    <property type="entry name" value="ZINC_FINGER_C2H2_2"/>
    <property type="match status" value="22"/>
</dbReference>
<evidence type="ECO:0000256" key="10">
    <source>
        <dbReference type="PROSITE-ProRule" id="PRU01263"/>
    </source>
</evidence>
<evidence type="ECO:0000256" key="6">
    <source>
        <dbReference type="ARBA" id="ARBA00023015"/>
    </source>
</evidence>
<evidence type="ECO:0000256" key="4">
    <source>
        <dbReference type="ARBA" id="ARBA00022771"/>
    </source>
</evidence>
<feature type="domain" description="ZAD" evidence="14">
    <location>
        <begin position="113"/>
        <end position="194"/>
    </location>
</feature>
<reference evidence="15" key="1">
    <citation type="submission" date="2020-05" db="UniProtKB">
        <authorList>
            <consortium name="EnsemblMetazoa"/>
        </authorList>
    </citation>
    <scope>IDENTIFICATION</scope>
    <source>
        <strain evidence="15">USDA</strain>
    </source>
</reference>
<keyword evidence="5 10" id="KW-0862">Zinc</keyword>
<feature type="domain" description="C2H2-type" evidence="12">
    <location>
        <begin position="430"/>
        <end position="460"/>
    </location>
</feature>
<feature type="domain" description="C2H2-type" evidence="12">
    <location>
        <begin position="370"/>
        <end position="398"/>
    </location>
</feature>
<feature type="domain" description="C2H2-type" evidence="12">
    <location>
        <begin position="1260"/>
        <end position="1287"/>
    </location>
</feature>
<dbReference type="FunFam" id="3.30.160.60:FF:001171">
    <property type="entry name" value="Zinc finger protein 236"/>
    <property type="match status" value="1"/>
</dbReference>
<feature type="domain" description="C2H2-type" evidence="12">
    <location>
        <begin position="1166"/>
        <end position="1196"/>
    </location>
</feature>
<feature type="domain" description="ZAD" evidence="14">
    <location>
        <begin position="859"/>
        <end position="940"/>
    </location>
</feature>
<dbReference type="InterPro" id="IPR012934">
    <property type="entry name" value="Znf_AD"/>
</dbReference>
<feature type="domain" description="C2H2-type" evidence="12">
    <location>
        <begin position="1288"/>
        <end position="1316"/>
    </location>
</feature>
<keyword evidence="6" id="KW-0805">Transcription regulation</keyword>
<feature type="domain" description="C2H2-type" evidence="12">
    <location>
        <begin position="524"/>
        <end position="551"/>
    </location>
</feature>
<feature type="domain" description="C2H2-type" evidence="12">
    <location>
        <begin position="1320"/>
        <end position="1347"/>
    </location>
</feature>
<dbReference type="InterPro" id="IPR050636">
    <property type="entry name" value="C2H2-ZF_domain-containing"/>
</dbReference>
<evidence type="ECO:0000256" key="8">
    <source>
        <dbReference type="ARBA" id="ARBA00023242"/>
    </source>
</evidence>
<dbReference type="EnsemblMetazoa" id="SCAU012462-RA">
    <property type="protein sequence ID" value="SCAU012462-PA"/>
    <property type="gene ID" value="SCAU012462"/>
</dbReference>
<feature type="domain" description="C2H2-type" evidence="12">
    <location>
        <begin position="1135"/>
        <end position="1164"/>
    </location>
</feature>
<evidence type="ECO:0000256" key="5">
    <source>
        <dbReference type="ARBA" id="ARBA00022833"/>
    </source>
</evidence>
<evidence type="ECO:0000256" key="7">
    <source>
        <dbReference type="ARBA" id="ARBA00023163"/>
    </source>
</evidence>
<accession>A0A1I8PZH5</accession>
<feature type="binding site" evidence="10">
    <location>
        <position position="118"/>
    </location>
    <ligand>
        <name>Zn(2+)</name>
        <dbReference type="ChEBI" id="CHEBI:29105"/>
    </ligand>
</feature>
<feature type="binding site" evidence="10">
    <location>
        <position position="861"/>
    </location>
    <ligand>
        <name>Zn(2+)</name>
        <dbReference type="ChEBI" id="CHEBI:29105"/>
    </ligand>
</feature>
<dbReference type="SMART" id="SM00595">
    <property type="entry name" value="MADF"/>
    <property type="match status" value="2"/>
</dbReference>
<dbReference type="Proteomes" id="UP000095300">
    <property type="component" value="Unassembled WGS sequence"/>
</dbReference>
<evidence type="ECO:0000256" key="1">
    <source>
        <dbReference type="ARBA" id="ARBA00004123"/>
    </source>
</evidence>
<name>A0A1I8PZH5_STOCA</name>
<feature type="domain" description="C2H2-type" evidence="12">
    <location>
        <begin position="613"/>
        <end position="640"/>
    </location>
</feature>
<evidence type="ECO:0000313" key="15">
    <source>
        <dbReference type="EnsemblMetazoa" id="SCAU012462-PA"/>
    </source>
</evidence>
<dbReference type="OrthoDB" id="10020990at2759"/>
<evidence type="ECO:0000259" key="14">
    <source>
        <dbReference type="PROSITE" id="PS51915"/>
    </source>
</evidence>
<dbReference type="PANTHER" id="PTHR47772:SF13">
    <property type="entry name" value="GASTRULA ZINC FINGER PROTEIN XLCGF49.1-LIKE-RELATED"/>
    <property type="match status" value="1"/>
</dbReference>
<dbReference type="GO" id="GO:0006355">
    <property type="term" value="P:regulation of DNA-templated transcription"/>
    <property type="evidence" value="ECO:0007669"/>
    <property type="project" value="UniProtKB-ARBA"/>
</dbReference>
<evidence type="ECO:0000256" key="9">
    <source>
        <dbReference type="PROSITE-ProRule" id="PRU00042"/>
    </source>
</evidence>
<keyword evidence="2 10" id="KW-0479">Metal-binding</keyword>
<evidence type="ECO:0000256" key="2">
    <source>
        <dbReference type="ARBA" id="ARBA00022723"/>
    </source>
</evidence>
<protein>
    <submittedName>
        <fullName evidence="15">Uncharacterized protein</fullName>
    </submittedName>
</protein>
<keyword evidence="7" id="KW-0804">Transcription</keyword>
<feature type="region of interest" description="Disordered" evidence="11">
    <location>
        <begin position="1068"/>
        <end position="1097"/>
    </location>
</feature>
<dbReference type="GO" id="GO:0008270">
    <property type="term" value="F:zinc ion binding"/>
    <property type="evidence" value="ECO:0007669"/>
    <property type="project" value="UniProtKB-UniRule"/>
</dbReference>
<feature type="domain" description="C2H2-type" evidence="12">
    <location>
        <begin position="1200"/>
        <end position="1227"/>
    </location>
</feature>
<evidence type="ECO:0000259" key="13">
    <source>
        <dbReference type="PROSITE" id="PS51029"/>
    </source>
</evidence>
<dbReference type="SMART" id="SM00355">
    <property type="entry name" value="ZnF_C2H2"/>
    <property type="match status" value="22"/>
</dbReference>
<dbReference type="PROSITE" id="PS51029">
    <property type="entry name" value="MADF"/>
    <property type="match status" value="2"/>
</dbReference>
<evidence type="ECO:0000259" key="12">
    <source>
        <dbReference type="PROSITE" id="PS50157"/>
    </source>
</evidence>
<dbReference type="PANTHER" id="PTHR47772">
    <property type="entry name" value="ZINC FINGER PROTEIN 200"/>
    <property type="match status" value="1"/>
</dbReference>
<dbReference type="InterPro" id="IPR006578">
    <property type="entry name" value="MADF-dom"/>
</dbReference>
<dbReference type="GO" id="GO:0005634">
    <property type="term" value="C:nucleus"/>
    <property type="evidence" value="ECO:0007669"/>
    <property type="project" value="UniProtKB-SubCell"/>
</dbReference>